<organism evidence="8 9">
    <name type="scientific">Coccomyxa subellipsoidea</name>
    <dbReference type="NCBI Taxonomy" id="248742"/>
    <lineage>
        <taxon>Eukaryota</taxon>
        <taxon>Viridiplantae</taxon>
        <taxon>Chlorophyta</taxon>
        <taxon>core chlorophytes</taxon>
        <taxon>Trebouxiophyceae</taxon>
        <taxon>Trebouxiophyceae incertae sedis</taxon>
        <taxon>Coccomyxaceae</taxon>
        <taxon>Coccomyxa</taxon>
    </lineage>
</organism>
<dbReference type="Proteomes" id="UP001491310">
    <property type="component" value="Unassembled WGS sequence"/>
</dbReference>
<dbReference type="Pfam" id="PF00145">
    <property type="entry name" value="DNA_methylase"/>
    <property type="match status" value="1"/>
</dbReference>
<dbReference type="CDD" id="cd20404">
    <property type="entry name" value="Tudor_Agenet_AtEML-like"/>
    <property type="match status" value="1"/>
</dbReference>
<dbReference type="SUPFAM" id="SSF63748">
    <property type="entry name" value="Tudor/PWWP/MBT"/>
    <property type="match status" value="2"/>
</dbReference>
<keyword evidence="9" id="KW-1185">Reference proteome</keyword>
<accession>A0ABR2YZ93</accession>
<keyword evidence="3 5" id="KW-0808">Transferase</keyword>
<keyword evidence="2 5" id="KW-0489">Methyltransferase</keyword>
<dbReference type="InterPro" id="IPR039776">
    <property type="entry name" value="Pds5"/>
</dbReference>
<dbReference type="PROSITE" id="PS51679">
    <property type="entry name" value="SAM_MT_C5"/>
    <property type="match status" value="1"/>
</dbReference>
<dbReference type="InterPro" id="IPR000313">
    <property type="entry name" value="PWWP_dom"/>
</dbReference>
<feature type="domain" description="PWWP" evidence="7">
    <location>
        <begin position="505"/>
        <end position="602"/>
    </location>
</feature>
<evidence type="ECO:0000256" key="2">
    <source>
        <dbReference type="ARBA" id="ARBA00022603"/>
    </source>
</evidence>
<evidence type="ECO:0000256" key="5">
    <source>
        <dbReference type="PROSITE-ProRule" id="PRU01016"/>
    </source>
</evidence>
<dbReference type="PANTHER" id="PTHR12663:SF0">
    <property type="entry name" value="PRECOCIOUS DISSOCIATION OF SISTERS 5, ISOFORM A"/>
    <property type="match status" value="1"/>
</dbReference>
<comment type="caution">
    <text evidence="8">The sequence shown here is derived from an EMBL/GenBank/DDBJ whole genome shotgun (WGS) entry which is preliminary data.</text>
</comment>
<sequence>METEIVAAGFPCIDVSRAGKRKGLDGQSTCLVRHVFRLLETALRDNRGIQWVLLENVEGLLDRINGQAPVIQYIVEQFERLGYTSWAHRIINTASFGVPNRRKRVFVVASLYGDARDVLLSQGVICKGACYQLFNGKPCYLCHQIHGPDETGCAYALDLANAQSGPALDMVPTFKTGNGRICLLLKSGHLGALRTEDAERLQGFEEGHTLPCFPIQGPGASLHGAPSFKDTDVDRRESHRWALLGNAVSVPVAGWIGERLADPHRHKYMIGSKDRKFITDREPAPQGGGQRRHAAMSEWAEDEGIFVPPQELYEFADLSIQEAVDKEAGADGSDLPEAEPKMADPIPPVPAEASIDIDEAATDEAENDSTAADKKQMIQEFQFDIMRQTSKRSQLPAMGQAPLRMDDRTAWPRSAWFLRGMGRYAADGVGEAPVLTPLTLLGDFITAVGKPPEKEALTTYFARLREQGFNMEEVVARAQHCGAGMNPEAVKITRLPGYTPDVDTLGTLVWARTPAGVWWPGEALDPYHMPPTRSIPQLAAAALTSAEYKASIFKGSGQTPPPMHIGSAAEEGTFADHVLVVLFGERSCMWLPPAQLLPFKRHLHEKLAEGNELIAAKKMPKPGLFIKAVEEAKGFAEVVAAAATDGAEADKGPLQEALAALAANRAAAENLRVRCGYCEACLATQSSARRCLVNRAAAAAAAGHSGAQVAVNGASAVGARVSVWWPLDEEWYMGTVTAFNPLRQRHTVCYDDGDVEIVALWAPNEIVRVETNPDAWPAVAEQIAKDSKLYNARYQAKRKASRAAAQEPASFAKEEPLSPFERERADNIARNQNMLATLGFPQAAKAAGTPVAPAIQVESHPCVSLLKGVLDRV</sequence>
<protein>
    <recommendedName>
        <fullName evidence="7">PWWP domain-containing protein</fullName>
    </recommendedName>
</protein>
<dbReference type="PROSITE" id="PS50812">
    <property type="entry name" value="PWWP"/>
    <property type="match status" value="1"/>
</dbReference>
<dbReference type="CDD" id="cd05162">
    <property type="entry name" value="PWWP"/>
    <property type="match status" value="1"/>
</dbReference>
<keyword evidence="4" id="KW-0539">Nucleus</keyword>
<dbReference type="Gene3D" id="3.40.50.150">
    <property type="entry name" value="Vaccinia Virus protein VP39"/>
    <property type="match status" value="1"/>
</dbReference>
<name>A0ABR2YZ93_9CHLO</name>
<feature type="region of interest" description="Disordered" evidence="6">
    <location>
        <begin position="326"/>
        <end position="350"/>
    </location>
</feature>
<evidence type="ECO:0000313" key="9">
    <source>
        <dbReference type="Proteomes" id="UP001491310"/>
    </source>
</evidence>
<evidence type="ECO:0000256" key="3">
    <source>
        <dbReference type="ARBA" id="ARBA00022679"/>
    </source>
</evidence>
<evidence type="ECO:0000313" key="8">
    <source>
        <dbReference type="EMBL" id="KAK9917248.1"/>
    </source>
</evidence>
<comment type="subcellular location">
    <subcellularLocation>
        <location evidence="1">Nucleus</location>
    </subcellularLocation>
</comment>
<dbReference type="PANTHER" id="PTHR12663">
    <property type="entry name" value="ANDROGEN INDUCED INHIBITOR OF PROLIFERATION AS3 / PDS5-RELATED"/>
    <property type="match status" value="1"/>
</dbReference>
<evidence type="ECO:0000256" key="6">
    <source>
        <dbReference type="SAM" id="MobiDB-lite"/>
    </source>
</evidence>
<evidence type="ECO:0000256" key="4">
    <source>
        <dbReference type="ARBA" id="ARBA00023242"/>
    </source>
</evidence>
<evidence type="ECO:0000259" key="7">
    <source>
        <dbReference type="PROSITE" id="PS50812"/>
    </source>
</evidence>
<dbReference type="InterPro" id="IPR029063">
    <property type="entry name" value="SAM-dependent_MTases_sf"/>
</dbReference>
<feature type="active site" evidence="5">
    <location>
        <position position="12"/>
    </location>
</feature>
<dbReference type="Pfam" id="PF00855">
    <property type="entry name" value="PWWP"/>
    <property type="match status" value="1"/>
</dbReference>
<dbReference type="EMBL" id="JALJOT010000002">
    <property type="protein sequence ID" value="KAK9917248.1"/>
    <property type="molecule type" value="Genomic_DNA"/>
</dbReference>
<keyword evidence="5" id="KW-0949">S-adenosyl-L-methionine</keyword>
<evidence type="ECO:0000256" key="1">
    <source>
        <dbReference type="ARBA" id="ARBA00004123"/>
    </source>
</evidence>
<dbReference type="Gene3D" id="2.30.30.140">
    <property type="match status" value="2"/>
</dbReference>
<comment type="similarity">
    <text evidence="5">Belongs to the class I-like SAM-binding methyltransferase superfamily. C5-methyltransferase family.</text>
</comment>
<dbReference type="InterPro" id="IPR001525">
    <property type="entry name" value="C5_MeTfrase"/>
</dbReference>
<gene>
    <name evidence="8" type="ORF">WJX75_002338</name>
</gene>
<dbReference type="SUPFAM" id="SSF53335">
    <property type="entry name" value="S-adenosyl-L-methionine-dependent methyltransferases"/>
    <property type="match status" value="1"/>
</dbReference>
<reference evidence="8 9" key="1">
    <citation type="journal article" date="2024" name="Nat. Commun.">
        <title>Phylogenomics reveals the evolutionary origins of lichenization in chlorophyte algae.</title>
        <authorList>
            <person name="Puginier C."/>
            <person name="Libourel C."/>
            <person name="Otte J."/>
            <person name="Skaloud P."/>
            <person name="Haon M."/>
            <person name="Grisel S."/>
            <person name="Petersen M."/>
            <person name="Berrin J.G."/>
            <person name="Delaux P.M."/>
            <person name="Dal Grande F."/>
            <person name="Keller J."/>
        </authorList>
    </citation>
    <scope>NUCLEOTIDE SEQUENCE [LARGE SCALE GENOMIC DNA]</scope>
    <source>
        <strain evidence="8 9">SAG 216-7</strain>
    </source>
</reference>
<proteinExistence type="inferred from homology"/>